<evidence type="ECO:0000256" key="2">
    <source>
        <dbReference type="SAM" id="SignalP"/>
    </source>
</evidence>
<evidence type="ECO:0008006" key="5">
    <source>
        <dbReference type="Google" id="ProtNLM"/>
    </source>
</evidence>
<evidence type="ECO:0000313" key="4">
    <source>
        <dbReference type="Proteomes" id="UP000005408"/>
    </source>
</evidence>
<feature type="chain" id="PRO_5036442691" description="Secreted protein" evidence="2">
    <location>
        <begin position="19"/>
        <end position="178"/>
    </location>
</feature>
<keyword evidence="4" id="KW-1185">Reference proteome</keyword>
<feature type="signal peptide" evidence="2">
    <location>
        <begin position="1"/>
        <end position="18"/>
    </location>
</feature>
<reference evidence="3" key="1">
    <citation type="submission" date="2022-08" db="UniProtKB">
        <authorList>
            <consortium name="EnsemblMetazoa"/>
        </authorList>
    </citation>
    <scope>IDENTIFICATION</scope>
    <source>
        <strain evidence="3">05x7-T-G4-1.051#20</strain>
    </source>
</reference>
<organism evidence="3 4">
    <name type="scientific">Magallana gigas</name>
    <name type="common">Pacific oyster</name>
    <name type="synonym">Crassostrea gigas</name>
    <dbReference type="NCBI Taxonomy" id="29159"/>
    <lineage>
        <taxon>Eukaryota</taxon>
        <taxon>Metazoa</taxon>
        <taxon>Spiralia</taxon>
        <taxon>Lophotrochozoa</taxon>
        <taxon>Mollusca</taxon>
        <taxon>Bivalvia</taxon>
        <taxon>Autobranchia</taxon>
        <taxon>Pteriomorphia</taxon>
        <taxon>Ostreida</taxon>
        <taxon>Ostreoidea</taxon>
        <taxon>Ostreidae</taxon>
        <taxon>Magallana</taxon>
    </lineage>
</organism>
<dbReference type="AlphaFoldDB" id="A0A8W8NSP1"/>
<keyword evidence="2" id="KW-0732">Signal</keyword>
<feature type="region of interest" description="Disordered" evidence="1">
    <location>
        <begin position="84"/>
        <end position="121"/>
    </location>
</feature>
<sequence length="178" mass="20672">MLRTTLRLLLIISELCCAEVQQVDSATVHDLQSKNGNCKHLLASSPIRQTQWESHEFHKPIVITLPCPPNPAKARKIAQMRKLKEEKMKNPQKINPLPLDVREKEENQGKQNKAKPKKKTLQEQLVEINAPPEEEKAKQTKWYMGAHVMCTWDAIFTRFSFDDLGYSFDQCIYEEWPT</sequence>
<name>A0A8W8NSP1_MAGGI</name>
<evidence type="ECO:0000313" key="3">
    <source>
        <dbReference type="EnsemblMetazoa" id="G9233.1:cds"/>
    </source>
</evidence>
<accession>A0A8W8NSP1</accession>
<evidence type="ECO:0000256" key="1">
    <source>
        <dbReference type="SAM" id="MobiDB-lite"/>
    </source>
</evidence>
<dbReference type="EnsemblMetazoa" id="G9233.1">
    <property type="protein sequence ID" value="G9233.1:cds"/>
    <property type="gene ID" value="G9233"/>
</dbReference>
<dbReference type="Proteomes" id="UP000005408">
    <property type="component" value="Unassembled WGS sequence"/>
</dbReference>
<proteinExistence type="predicted"/>
<protein>
    <recommendedName>
        <fullName evidence="5">Secreted protein</fullName>
    </recommendedName>
</protein>
<dbReference type="Gene3D" id="2.60.220.30">
    <property type="match status" value="1"/>
</dbReference>